<evidence type="ECO:0000313" key="5">
    <source>
        <dbReference type="EMBL" id="KAI0302820.1"/>
    </source>
</evidence>
<evidence type="ECO:0000256" key="3">
    <source>
        <dbReference type="ARBA" id="ARBA00023204"/>
    </source>
</evidence>
<dbReference type="AlphaFoldDB" id="A0AAD4QN41"/>
<dbReference type="PANTHER" id="PTHR12159">
    <property type="entry name" value="G/T AND G/U MISMATCH-SPECIFIC DNA GLYCOSYLASE"/>
    <property type="match status" value="1"/>
</dbReference>
<evidence type="ECO:0000256" key="1">
    <source>
        <dbReference type="ARBA" id="ARBA00022763"/>
    </source>
</evidence>
<dbReference type="CDD" id="cd10028">
    <property type="entry name" value="UDG-F2_TDG_MUG"/>
    <property type="match status" value="1"/>
</dbReference>
<reference evidence="5" key="1">
    <citation type="journal article" date="2022" name="New Phytol.">
        <title>Evolutionary transition to the ectomycorrhizal habit in the genomes of a hyperdiverse lineage of mushroom-forming fungi.</title>
        <authorList>
            <person name="Looney B."/>
            <person name="Miyauchi S."/>
            <person name="Morin E."/>
            <person name="Drula E."/>
            <person name="Courty P.E."/>
            <person name="Kohler A."/>
            <person name="Kuo A."/>
            <person name="LaButti K."/>
            <person name="Pangilinan J."/>
            <person name="Lipzen A."/>
            <person name="Riley R."/>
            <person name="Andreopoulos W."/>
            <person name="He G."/>
            <person name="Johnson J."/>
            <person name="Nolan M."/>
            <person name="Tritt A."/>
            <person name="Barry K.W."/>
            <person name="Grigoriev I.V."/>
            <person name="Nagy L.G."/>
            <person name="Hibbett D."/>
            <person name="Henrissat B."/>
            <person name="Matheny P.B."/>
            <person name="Labbe J."/>
            <person name="Martin F.M."/>
        </authorList>
    </citation>
    <scope>NUCLEOTIDE SEQUENCE</scope>
    <source>
        <strain evidence="5">BPL690</strain>
    </source>
</reference>
<keyword evidence="6" id="KW-1185">Reference proteome</keyword>
<keyword evidence="3" id="KW-0234">DNA repair</keyword>
<dbReference type="InterPro" id="IPR005122">
    <property type="entry name" value="Uracil-DNA_glycosylase-like"/>
</dbReference>
<gene>
    <name evidence="5" type="ORF">B0F90DRAFT_1809750</name>
</gene>
<sequence>MSAVQGHHYANPTNHFWRCLHLSGFTPRLLLPSEDSTLPEKYNLGLTNLVERPSTSEAELSSQEMASSVPALLARVARLYPRIICFVGKGIWLHVERAFVLSKSKSKTGVTPTFAYGLQPYKAVHDAKASIHETLFYVFPSTSGRVVSHQRNDKVELFKRLKEDLERLKSDTLDTGFMRVIHLSAGAQ</sequence>
<dbReference type="PANTHER" id="PTHR12159:SF9">
    <property type="entry name" value="G_T MISMATCH-SPECIFIC THYMINE DNA GLYCOSYLASE"/>
    <property type="match status" value="1"/>
</dbReference>
<evidence type="ECO:0000313" key="6">
    <source>
        <dbReference type="Proteomes" id="UP001203297"/>
    </source>
</evidence>
<dbReference type="Gene3D" id="3.40.470.10">
    <property type="entry name" value="Uracil-DNA glycosylase-like domain"/>
    <property type="match status" value="1"/>
</dbReference>
<keyword evidence="2" id="KW-0378">Hydrolase</keyword>
<dbReference type="EMBL" id="WTXG01000010">
    <property type="protein sequence ID" value="KAI0302820.1"/>
    <property type="molecule type" value="Genomic_DNA"/>
</dbReference>
<protein>
    <submittedName>
        <fullName evidence="5">Uracil-DNA glycosylase-like protein</fullName>
    </submittedName>
</protein>
<feature type="domain" description="Uracil-DNA glycosylase-like" evidence="4">
    <location>
        <begin position="3"/>
        <end position="165"/>
    </location>
</feature>
<keyword evidence="1" id="KW-0227">DNA damage</keyword>
<name>A0AAD4QN41_9AGAM</name>
<proteinExistence type="predicted"/>
<dbReference type="Pfam" id="PF03167">
    <property type="entry name" value="UDG"/>
    <property type="match status" value="1"/>
</dbReference>
<organism evidence="5 6">
    <name type="scientific">Multifurca ochricompacta</name>
    <dbReference type="NCBI Taxonomy" id="376703"/>
    <lineage>
        <taxon>Eukaryota</taxon>
        <taxon>Fungi</taxon>
        <taxon>Dikarya</taxon>
        <taxon>Basidiomycota</taxon>
        <taxon>Agaricomycotina</taxon>
        <taxon>Agaricomycetes</taxon>
        <taxon>Russulales</taxon>
        <taxon>Russulaceae</taxon>
        <taxon>Multifurca</taxon>
    </lineage>
</organism>
<dbReference type="Proteomes" id="UP001203297">
    <property type="component" value="Unassembled WGS sequence"/>
</dbReference>
<comment type="caution">
    <text evidence="5">The sequence shown here is derived from an EMBL/GenBank/DDBJ whole genome shotgun (WGS) entry which is preliminary data.</text>
</comment>
<dbReference type="GO" id="GO:0004844">
    <property type="term" value="F:uracil DNA N-glycosylase activity"/>
    <property type="evidence" value="ECO:0007669"/>
    <property type="project" value="TreeGrafter"/>
</dbReference>
<dbReference type="GO" id="GO:0008263">
    <property type="term" value="F:pyrimidine-specific mismatch base pair DNA N-glycosylase activity"/>
    <property type="evidence" value="ECO:0007669"/>
    <property type="project" value="TreeGrafter"/>
</dbReference>
<evidence type="ECO:0000259" key="4">
    <source>
        <dbReference type="Pfam" id="PF03167"/>
    </source>
</evidence>
<dbReference type="SUPFAM" id="SSF52141">
    <property type="entry name" value="Uracil-DNA glycosylase-like"/>
    <property type="match status" value="1"/>
</dbReference>
<dbReference type="InterPro" id="IPR036895">
    <property type="entry name" value="Uracil-DNA_glycosylase-like_sf"/>
</dbReference>
<dbReference type="GO" id="GO:0006285">
    <property type="term" value="P:base-excision repair, AP site formation"/>
    <property type="evidence" value="ECO:0007669"/>
    <property type="project" value="InterPro"/>
</dbReference>
<evidence type="ECO:0000256" key="2">
    <source>
        <dbReference type="ARBA" id="ARBA00022801"/>
    </source>
</evidence>
<dbReference type="InterPro" id="IPR015637">
    <property type="entry name" value="MUG/TDG"/>
</dbReference>
<accession>A0AAD4QN41</accession>